<comment type="subcellular location">
    <subcellularLocation>
        <location evidence="1">Membrane</location>
        <topology evidence="1">Multi-pass membrane protein</topology>
    </subcellularLocation>
</comment>
<evidence type="ECO:0000256" key="4">
    <source>
        <dbReference type="ARBA" id="ARBA00023136"/>
    </source>
</evidence>
<evidence type="ECO:0000256" key="1">
    <source>
        <dbReference type="ARBA" id="ARBA00004141"/>
    </source>
</evidence>
<keyword evidence="4 5" id="KW-0472">Membrane</keyword>
<reference evidence="7 9" key="1">
    <citation type="journal article" date="2011" name="Science">
        <title>Comparative functional genomics of the fission yeasts.</title>
        <authorList>
            <person name="Rhind N."/>
            <person name="Chen Z."/>
            <person name="Yassour M."/>
            <person name="Thompson D.A."/>
            <person name="Haas B.J."/>
            <person name="Habib N."/>
            <person name="Wapinski I."/>
            <person name="Roy S."/>
            <person name="Lin M.F."/>
            <person name="Heiman D.I."/>
            <person name="Young S.K."/>
            <person name="Furuya K."/>
            <person name="Guo Y."/>
            <person name="Pidoux A."/>
            <person name="Chen H.M."/>
            <person name="Robbertse B."/>
            <person name="Goldberg J.M."/>
            <person name="Aoki K."/>
            <person name="Bayne E.H."/>
            <person name="Berlin A.M."/>
            <person name="Desjardins C.A."/>
            <person name="Dobbs E."/>
            <person name="Dukaj L."/>
            <person name="Fan L."/>
            <person name="FitzGerald M.G."/>
            <person name="French C."/>
            <person name="Gujja S."/>
            <person name="Hansen K."/>
            <person name="Keifenheim D."/>
            <person name="Levin J.Z."/>
            <person name="Mosher R.A."/>
            <person name="Mueller C.A."/>
            <person name="Pfiffner J."/>
            <person name="Priest M."/>
            <person name="Russ C."/>
            <person name="Smialowska A."/>
            <person name="Swoboda P."/>
            <person name="Sykes S.M."/>
            <person name="Vaughn M."/>
            <person name="Vengrova S."/>
            <person name="Yoder R."/>
            <person name="Zeng Q."/>
            <person name="Allshire R."/>
            <person name="Baulcombe D."/>
            <person name="Birren B.W."/>
            <person name="Brown W."/>
            <person name="Ekwall K."/>
            <person name="Kellis M."/>
            <person name="Leatherwood J."/>
            <person name="Levin H."/>
            <person name="Margalit H."/>
            <person name="Martienssen R."/>
            <person name="Nieduszynski C.A."/>
            <person name="Spatafora J.W."/>
            <person name="Friedman N."/>
            <person name="Dalgaard J.Z."/>
            <person name="Baumann P."/>
            <person name="Niki H."/>
            <person name="Regev A."/>
            <person name="Nusbaum C."/>
        </authorList>
    </citation>
    <scope>NUCLEOTIDE SEQUENCE [LARGE SCALE GENOMIC DNA]</scope>
    <source>
        <strain evidence="9">yFS275 / FY16936</strain>
    </source>
</reference>
<dbReference type="RefSeq" id="XP_002173097.2">
    <property type="nucleotide sequence ID" value="XM_002173061.2"/>
</dbReference>
<name>B6JZ36_SCHJY</name>
<dbReference type="OMA" id="PQIEGNH"/>
<dbReference type="Gene3D" id="3.60.21.10">
    <property type="match status" value="1"/>
</dbReference>
<dbReference type="JaponicusDB" id="SJAG_01860">
    <property type="gene designation" value="ted1"/>
</dbReference>
<evidence type="ECO:0000256" key="2">
    <source>
        <dbReference type="ARBA" id="ARBA00022692"/>
    </source>
</evidence>
<evidence type="ECO:0000256" key="3">
    <source>
        <dbReference type="ARBA" id="ARBA00022989"/>
    </source>
</evidence>
<dbReference type="EMBL" id="KE651168">
    <property type="protein sequence ID" value="EEB06804.2"/>
    <property type="molecule type" value="Genomic_DNA"/>
</dbReference>
<feature type="domain" description="Calcineurin-like phosphoesterase" evidence="6">
    <location>
        <begin position="84"/>
        <end position="327"/>
    </location>
</feature>
<dbReference type="GO" id="GO:0006506">
    <property type="term" value="P:GPI anchor biosynthetic process"/>
    <property type="evidence" value="ECO:0000318"/>
    <property type="project" value="GO_Central"/>
</dbReference>
<dbReference type="PANTHER" id="PTHR13315:SF1">
    <property type="entry name" value="PROTEIN TED1"/>
    <property type="match status" value="1"/>
</dbReference>
<protein>
    <submittedName>
        <fullName evidence="7">Phosphoprotein phosphatase</fullName>
    </submittedName>
</protein>
<dbReference type="InterPro" id="IPR029052">
    <property type="entry name" value="Metallo-depent_PP-like"/>
</dbReference>
<proteinExistence type="predicted"/>
<keyword evidence="2 5" id="KW-0812">Transmembrane</keyword>
<dbReference type="VEuPathDB" id="FungiDB:SJAG_01860"/>
<dbReference type="STRING" id="402676.B6JZ36"/>
<accession>B6JZ36</accession>
<gene>
    <name evidence="8" type="primary">ted1</name>
    <name evidence="7" type="ORF">SJAG_01860</name>
</gene>
<dbReference type="PANTHER" id="PTHR13315">
    <property type="entry name" value="METALLO PHOSPHOESTERASE RELATED"/>
    <property type="match status" value="1"/>
</dbReference>
<dbReference type="GeneID" id="7048041"/>
<dbReference type="OrthoDB" id="9984693at2759"/>
<keyword evidence="3 5" id="KW-1133">Transmembrane helix</keyword>
<dbReference type="Pfam" id="PF00149">
    <property type="entry name" value="Metallophos"/>
    <property type="match status" value="1"/>
</dbReference>
<organism evidence="7 9">
    <name type="scientific">Schizosaccharomyces japonicus (strain yFS275 / FY16936)</name>
    <name type="common">Fission yeast</name>
    <dbReference type="NCBI Taxonomy" id="402676"/>
    <lineage>
        <taxon>Eukaryota</taxon>
        <taxon>Fungi</taxon>
        <taxon>Dikarya</taxon>
        <taxon>Ascomycota</taxon>
        <taxon>Taphrinomycotina</taxon>
        <taxon>Schizosaccharomycetes</taxon>
        <taxon>Schizosaccharomycetales</taxon>
        <taxon>Schizosaccharomycetaceae</taxon>
        <taxon>Schizosaccharomyces</taxon>
    </lineage>
</organism>
<dbReference type="InterPro" id="IPR004843">
    <property type="entry name" value="Calcineurin-like_PHP"/>
</dbReference>
<dbReference type="GO" id="GO:0005783">
    <property type="term" value="C:endoplasmic reticulum"/>
    <property type="evidence" value="ECO:0000318"/>
    <property type="project" value="GO_Central"/>
</dbReference>
<feature type="transmembrane region" description="Helical" evidence="5">
    <location>
        <begin position="20"/>
        <end position="42"/>
    </location>
</feature>
<dbReference type="eggNOG" id="KOG3662">
    <property type="taxonomic scope" value="Eukaryota"/>
</dbReference>
<evidence type="ECO:0000256" key="5">
    <source>
        <dbReference type="SAM" id="Phobius"/>
    </source>
</evidence>
<keyword evidence="9" id="KW-1185">Reference proteome</keyword>
<dbReference type="Proteomes" id="UP000001744">
    <property type="component" value="Unassembled WGS sequence"/>
</dbReference>
<dbReference type="InterPro" id="IPR033308">
    <property type="entry name" value="PGAP5/Cdc1/Ted1"/>
</dbReference>
<dbReference type="AlphaFoldDB" id="B6JZ36"/>
<dbReference type="GO" id="GO:0016020">
    <property type="term" value="C:membrane"/>
    <property type="evidence" value="ECO:0007669"/>
    <property type="project" value="UniProtKB-SubCell"/>
</dbReference>
<dbReference type="GO" id="GO:0016787">
    <property type="term" value="F:hydrolase activity"/>
    <property type="evidence" value="ECO:0007669"/>
    <property type="project" value="InterPro"/>
</dbReference>
<evidence type="ECO:0000313" key="7">
    <source>
        <dbReference type="EMBL" id="EEB06804.2"/>
    </source>
</evidence>
<evidence type="ECO:0000259" key="6">
    <source>
        <dbReference type="Pfam" id="PF00149"/>
    </source>
</evidence>
<dbReference type="HOGENOM" id="CLU_638029_0_0_1"/>
<evidence type="ECO:0000313" key="9">
    <source>
        <dbReference type="Proteomes" id="UP000001744"/>
    </source>
</evidence>
<dbReference type="SUPFAM" id="SSF56300">
    <property type="entry name" value="Metallo-dependent phosphatases"/>
    <property type="match status" value="1"/>
</dbReference>
<sequence length="431" mass="49178">MWFSMFSRRPALTPGSVLMVLKFVVFIFILGSVAYHLFPLFYGITDRIHRRADDTFVLMAVADPQIEGNHKVESHNFIKGKFDLWGNDQFLRHLVSTCKFWGKPDAVVTLGDLVSFQYLDDKEAADRSRRLQRIFGIDNESMHSPDHKPPLLSIAGNHDIGYGRELHPRKLEQWEKFYGPLNWVWHGRTRAGTKFRILGLNSQALDDVAWDEVMEGTESVDTGDDPLHSTTNTLNTAVLSFQPLSDAARETWDFVLRAATTDTDVATILVTHIPLYKPDGVCVDAPLVQRDFNGRIVTQNHLSQTTTRHLLRLFPNLMTVLSGHDHCGCEYKHVNDQGVVIPEHTLPSVMGYFGGNIGFLRLSSEFVHNDQHRVPQTRLDLVTAGPSHLWWALIFGTTMMLRACVLGKLVEFFVNFRRRFRPETETEKDLH</sequence>
<evidence type="ECO:0000313" key="8">
    <source>
        <dbReference type="JaponicusDB" id="SJAG_01860"/>
    </source>
</evidence>